<evidence type="ECO:0000256" key="1">
    <source>
        <dbReference type="ARBA" id="ARBA00007261"/>
    </source>
</evidence>
<dbReference type="Proteomes" id="UP000177328">
    <property type="component" value="Unassembled WGS sequence"/>
</dbReference>
<accession>A0A1F5KJ85</accession>
<comment type="similarity">
    <text evidence="1 2">Belongs to the peptidase M16 family.</text>
</comment>
<dbReference type="GO" id="GO:0046872">
    <property type="term" value="F:metal ion binding"/>
    <property type="evidence" value="ECO:0007669"/>
    <property type="project" value="InterPro"/>
</dbReference>
<dbReference type="InterPro" id="IPR050361">
    <property type="entry name" value="MPP/UQCRC_Complex"/>
</dbReference>
<dbReference type="GO" id="GO:0004222">
    <property type="term" value="F:metalloendopeptidase activity"/>
    <property type="evidence" value="ECO:0007669"/>
    <property type="project" value="InterPro"/>
</dbReference>
<dbReference type="InterPro" id="IPR007863">
    <property type="entry name" value="Peptidase_M16_C"/>
</dbReference>
<name>A0A1F5KJ85_9BACT</name>
<dbReference type="EMBL" id="MFDD01000003">
    <property type="protein sequence ID" value="OGE40962.1"/>
    <property type="molecule type" value="Genomic_DNA"/>
</dbReference>
<comment type="caution">
    <text evidence="5">The sequence shown here is derived from an EMBL/GenBank/DDBJ whole genome shotgun (WGS) entry which is preliminary data.</text>
</comment>
<sequence>MYKIHTLQNGLTLITINLPHLESVTTLIAVGAGSRYETRATNGISHFLEHMFFKGSKKYPSAEQIASIVDGIGAVNNAATDKEITYYWIKSAAKHVELASDILSSQLKESLFDQREIEKEKGVIVEEIRMYLDMPSRYVWDLYEELQFGDQPLGWQIAGDEKTVKTFKRQDFLDYMKQFYRADNMALVYVGNLPDDIESLGEKYFGGLPKGAQASFLPYHRLSQDEPRVHIFNKATDQVNLVLGVEGYDRIDDRRFAARLLGTILGEGMSSRLFMEVREKRGLAYHVSASHSSYHDAGVLTAFAGIKVEKLIEGIGVIREELEKTTKKAVSKAELEKAKEMERGRLALRSESTNFLAEHFGTKFVLDRELETFEDYLKKIDKVTTDDIQQVAIDLFKPQKYNLEMIGPIGDPEKFKELLK</sequence>
<organism evidence="5 6">
    <name type="scientific">Candidatus Daviesbacteria bacterium RIFCSPHIGHO2_02_FULL_43_12</name>
    <dbReference type="NCBI Taxonomy" id="1797776"/>
    <lineage>
        <taxon>Bacteria</taxon>
        <taxon>Candidatus Daviesiibacteriota</taxon>
    </lineage>
</organism>
<dbReference type="InterPro" id="IPR011249">
    <property type="entry name" value="Metalloenz_LuxS/M16"/>
</dbReference>
<protein>
    <recommendedName>
        <fullName evidence="7">Peptidase M16</fullName>
    </recommendedName>
</protein>
<dbReference type="PROSITE" id="PS00143">
    <property type="entry name" value="INSULINASE"/>
    <property type="match status" value="1"/>
</dbReference>
<dbReference type="Pfam" id="PF05193">
    <property type="entry name" value="Peptidase_M16_C"/>
    <property type="match status" value="1"/>
</dbReference>
<dbReference type="Pfam" id="PF00675">
    <property type="entry name" value="Peptidase_M16"/>
    <property type="match status" value="1"/>
</dbReference>
<dbReference type="PANTHER" id="PTHR11851:SF49">
    <property type="entry name" value="MITOCHONDRIAL-PROCESSING PEPTIDASE SUBUNIT ALPHA"/>
    <property type="match status" value="1"/>
</dbReference>
<evidence type="ECO:0000313" key="5">
    <source>
        <dbReference type="EMBL" id="OGE40962.1"/>
    </source>
</evidence>
<evidence type="ECO:0000256" key="2">
    <source>
        <dbReference type="RuleBase" id="RU004447"/>
    </source>
</evidence>
<proteinExistence type="inferred from homology"/>
<dbReference type="InterPro" id="IPR011765">
    <property type="entry name" value="Pept_M16_N"/>
</dbReference>
<dbReference type="Gene3D" id="3.30.830.10">
    <property type="entry name" value="Metalloenzyme, LuxS/M16 peptidase-like"/>
    <property type="match status" value="2"/>
</dbReference>
<evidence type="ECO:0000313" key="6">
    <source>
        <dbReference type="Proteomes" id="UP000177328"/>
    </source>
</evidence>
<evidence type="ECO:0008006" key="7">
    <source>
        <dbReference type="Google" id="ProtNLM"/>
    </source>
</evidence>
<dbReference type="SUPFAM" id="SSF63411">
    <property type="entry name" value="LuxS/MPP-like metallohydrolase"/>
    <property type="match status" value="2"/>
</dbReference>
<reference evidence="5 6" key="1">
    <citation type="journal article" date="2016" name="Nat. Commun.">
        <title>Thousands of microbial genomes shed light on interconnected biogeochemical processes in an aquifer system.</title>
        <authorList>
            <person name="Anantharaman K."/>
            <person name="Brown C.T."/>
            <person name="Hug L.A."/>
            <person name="Sharon I."/>
            <person name="Castelle C.J."/>
            <person name="Probst A.J."/>
            <person name="Thomas B.C."/>
            <person name="Singh A."/>
            <person name="Wilkins M.J."/>
            <person name="Karaoz U."/>
            <person name="Brodie E.L."/>
            <person name="Williams K.H."/>
            <person name="Hubbard S.S."/>
            <person name="Banfield J.F."/>
        </authorList>
    </citation>
    <scope>NUCLEOTIDE SEQUENCE [LARGE SCALE GENOMIC DNA]</scope>
</reference>
<dbReference type="PANTHER" id="PTHR11851">
    <property type="entry name" value="METALLOPROTEASE"/>
    <property type="match status" value="1"/>
</dbReference>
<dbReference type="InterPro" id="IPR001431">
    <property type="entry name" value="Pept_M16_Zn_BS"/>
</dbReference>
<feature type="domain" description="Peptidase M16 C-terminal" evidence="4">
    <location>
        <begin position="167"/>
        <end position="340"/>
    </location>
</feature>
<dbReference type="AlphaFoldDB" id="A0A1F5KJ85"/>
<evidence type="ECO:0000259" key="3">
    <source>
        <dbReference type="Pfam" id="PF00675"/>
    </source>
</evidence>
<evidence type="ECO:0000259" key="4">
    <source>
        <dbReference type="Pfam" id="PF05193"/>
    </source>
</evidence>
<gene>
    <name evidence="5" type="ORF">A3D25_02900</name>
</gene>
<feature type="domain" description="Peptidase M16 N-terminal" evidence="3">
    <location>
        <begin position="15"/>
        <end position="159"/>
    </location>
</feature>
<dbReference type="GO" id="GO:0006508">
    <property type="term" value="P:proteolysis"/>
    <property type="evidence" value="ECO:0007669"/>
    <property type="project" value="InterPro"/>
</dbReference>